<evidence type="ECO:0000259" key="1">
    <source>
        <dbReference type="PROSITE" id="PS51729"/>
    </source>
</evidence>
<accession>A0A6M5Y6Q2</accession>
<dbReference type="SUPFAM" id="SSF55729">
    <property type="entry name" value="Acyl-CoA N-acyltransferases (Nat)"/>
    <property type="match status" value="1"/>
</dbReference>
<keyword evidence="3" id="KW-1185">Reference proteome</keyword>
<sequence>MSLSDKSPDESIVRDNRHQHRFELKTDGKLSIVAYQKVDDETLALTHTEVDPSLEGHGVGSKLVQSVLEYVERNNLKIIPLCPFVTTYLKRHPDWNRVVSKDYNVSDF</sequence>
<protein>
    <submittedName>
        <fullName evidence="2">N-acetyltransferase</fullName>
    </submittedName>
</protein>
<dbReference type="InterPro" id="IPR031165">
    <property type="entry name" value="GNAT_YJDJ"/>
</dbReference>
<proteinExistence type="predicted"/>
<evidence type="ECO:0000313" key="3">
    <source>
        <dbReference type="Proteomes" id="UP000502756"/>
    </source>
</evidence>
<dbReference type="Proteomes" id="UP000502756">
    <property type="component" value="Chromosome"/>
</dbReference>
<dbReference type="PANTHER" id="PTHR31435:SF10">
    <property type="entry name" value="BSR4717 PROTEIN"/>
    <property type="match status" value="1"/>
</dbReference>
<keyword evidence="2" id="KW-0808">Transferase</keyword>
<dbReference type="CDD" id="cd04301">
    <property type="entry name" value="NAT_SF"/>
    <property type="match status" value="1"/>
</dbReference>
<feature type="domain" description="N-acetyltransferase" evidence="1">
    <location>
        <begin position="14"/>
        <end position="100"/>
    </location>
</feature>
<dbReference type="KEGG" id="stae:HNV11_12240"/>
<dbReference type="EMBL" id="CP053435">
    <property type="protein sequence ID" value="QJW90088.1"/>
    <property type="molecule type" value="Genomic_DNA"/>
</dbReference>
<dbReference type="RefSeq" id="WP_171739932.1">
    <property type="nucleotide sequence ID" value="NZ_CP053435.1"/>
</dbReference>
<reference evidence="2 3" key="1">
    <citation type="submission" date="2020-05" db="EMBL/GenBank/DDBJ databases">
        <title>Genome sequencing of Spirosoma sp. TS118.</title>
        <authorList>
            <person name="Lee J.-H."/>
            <person name="Jeong S."/>
            <person name="Zhao L."/>
            <person name="Jung J.-H."/>
            <person name="Kim M.-K."/>
            <person name="Lim S."/>
        </authorList>
    </citation>
    <scope>NUCLEOTIDE SEQUENCE [LARGE SCALE GENOMIC DNA]</scope>
    <source>
        <strain evidence="2 3">TS118</strain>
    </source>
</reference>
<name>A0A6M5Y6Q2_9BACT</name>
<dbReference type="GO" id="GO:0016740">
    <property type="term" value="F:transferase activity"/>
    <property type="evidence" value="ECO:0007669"/>
    <property type="project" value="UniProtKB-KW"/>
</dbReference>
<dbReference type="InterPro" id="IPR016181">
    <property type="entry name" value="Acyl_CoA_acyltransferase"/>
</dbReference>
<gene>
    <name evidence="2" type="ORF">HNV11_12240</name>
</gene>
<dbReference type="PROSITE" id="PS51729">
    <property type="entry name" value="GNAT_YJDJ"/>
    <property type="match status" value="1"/>
</dbReference>
<dbReference type="Pfam" id="PF14542">
    <property type="entry name" value="Acetyltransf_CG"/>
    <property type="match status" value="1"/>
</dbReference>
<dbReference type="PANTHER" id="PTHR31435">
    <property type="entry name" value="PROTEIN NATD1"/>
    <property type="match status" value="1"/>
</dbReference>
<organism evidence="2 3">
    <name type="scientific">Spirosoma taeanense</name>
    <dbReference type="NCBI Taxonomy" id="2735870"/>
    <lineage>
        <taxon>Bacteria</taxon>
        <taxon>Pseudomonadati</taxon>
        <taxon>Bacteroidota</taxon>
        <taxon>Cytophagia</taxon>
        <taxon>Cytophagales</taxon>
        <taxon>Cytophagaceae</taxon>
        <taxon>Spirosoma</taxon>
    </lineage>
</organism>
<dbReference type="InterPro" id="IPR045057">
    <property type="entry name" value="Gcn5-rel_NAT"/>
</dbReference>
<evidence type="ECO:0000313" key="2">
    <source>
        <dbReference type="EMBL" id="QJW90088.1"/>
    </source>
</evidence>
<dbReference type="Gene3D" id="3.40.630.30">
    <property type="match status" value="1"/>
</dbReference>
<dbReference type="AlphaFoldDB" id="A0A6M5Y6Q2"/>